<reference evidence="3" key="1">
    <citation type="submission" date="2016-10" db="EMBL/GenBank/DDBJ databases">
        <authorList>
            <person name="Varghese N."/>
            <person name="Submissions S."/>
        </authorList>
    </citation>
    <scope>NUCLEOTIDE SEQUENCE [LARGE SCALE GENOMIC DNA]</scope>
    <source>
        <strain evidence="3">CGMCC 1.11101</strain>
    </source>
</reference>
<evidence type="ECO:0000259" key="1">
    <source>
        <dbReference type="Pfam" id="PF13460"/>
    </source>
</evidence>
<name>A0A1I4YJI7_9MICO</name>
<dbReference type="OrthoDB" id="5510591at2"/>
<dbReference type="InterPro" id="IPR052718">
    <property type="entry name" value="NmrA-type_oxidoreductase"/>
</dbReference>
<dbReference type="AlphaFoldDB" id="A0A1I4YJI7"/>
<evidence type="ECO:0000313" key="2">
    <source>
        <dbReference type="EMBL" id="SFN38201.1"/>
    </source>
</evidence>
<dbReference type="RefSeq" id="WP_090708167.1">
    <property type="nucleotide sequence ID" value="NZ_FOVM01000001.1"/>
</dbReference>
<evidence type="ECO:0000313" key="3">
    <source>
        <dbReference type="Proteomes" id="UP000198867"/>
    </source>
</evidence>
<dbReference type="STRING" id="995034.SAMN05216219_0291"/>
<dbReference type="InterPro" id="IPR036291">
    <property type="entry name" value="NAD(P)-bd_dom_sf"/>
</dbReference>
<feature type="domain" description="NAD(P)-binding" evidence="1">
    <location>
        <begin position="7"/>
        <end position="185"/>
    </location>
</feature>
<proteinExistence type="predicted"/>
<dbReference type="CDD" id="cd05269">
    <property type="entry name" value="TMR_SDR_a"/>
    <property type="match status" value="1"/>
</dbReference>
<dbReference type="Pfam" id="PF13460">
    <property type="entry name" value="NAD_binding_10"/>
    <property type="match status" value="1"/>
</dbReference>
<organism evidence="2 3">
    <name type="scientific">Mycetocola miduiensis</name>
    <dbReference type="NCBI Taxonomy" id="995034"/>
    <lineage>
        <taxon>Bacteria</taxon>
        <taxon>Bacillati</taxon>
        <taxon>Actinomycetota</taxon>
        <taxon>Actinomycetes</taxon>
        <taxon>Micrococcales</taxon>
        <taxon>Microbacteriaceae</taxon>
        <taxon>Mycetocola</taxon>
    </lineage>
</organism>
<dbReference type="PANTHER" id="PTHR47129">
    <property type="entry name" value="QUINONE OXIDOREDUCTASE 2"/>
    <property type="match status" value="1"/>
</dbReference>
<dbReference type="EMBL" id="FOVM01000001">
    <property type="protein sequence ID" value="SFN38201.1"/>
    <property type="molecule type" value="Genomic_DNA"/>
</dbReference>
<dbReference type="SUPFAM" id="SSF51735">
    <property type="entry name" value="NAD(P)-binding Rossmann-fold domains"/>
    <property type="match status" value="1"/>
</dbReference>
<keyword evidence="3" id="KW-1185">Reference proteome</keyword>
<dbReference type="Gene3D" id="3.40.50.720">
    <property type="entry name" value="NAD(P)-binding Rossmann-like Domain"/>
    <property type="match status" value="1"/>
</dbReference>
<gene>
    <name evidence="2" type="ORF">SAMN05216219_0291</name>
</gene>
<sequence length="284" mass="29412">MTIVVTGATGSLGRLIIDHLLSRGTQPQQIVGVGRNTAKLAELDALGVSTAVVDYADRASLDAAFAGADTLMLVSGSEVGRRVEQHSNAIDAAKAAGISRIVYTSAPQADTTALILAPEHKATEELLQASGIPFTLLRNGWYTENYESTIAQARATGVYLASSGDGRIASASRTDYAETAAIVLTSDGHEGAVYELSGDVAWDGDEMASALSHVVGRDVVFSSVSPEEHVAALTGAGLDEQTAGFLVALDGNTRDGLLATMTGDMKRLLGRPTTPLREGLAAIA</sequence>
<accession>A0A1I4YJI7</accession>
<dbReference type="Gene3D" id="3.90.25.10">
    <property type="entry name" value="UDP-galactose 4-epimerase, domain 1"/>
    <property type="match status" value="1"/>
</dbReference>
<dbReference type="Proteomes" id="UP000198867">
    <property type="component" value="Unassembled WGS sequence"/>
</dbReference>
<dbReference type="PANTHER" id="PTHR47129:SF1">
    <property type="entry name" value="NMRA-LIKE DOMAIN-CONTAINING PROTEIN"/>
    <property type="match status" value="1"/>
</dbReference>
<protein>
    <submittedName>
        <fullName evidence="2">NAD(P)H dehydrogenase (Quinone)</fullName>
    </submittedName>
</protein>
<dbReference type="InterPro" id="IPR016040">
    <property type="entry name" value="NAD(P)-bd_dom"/>
</dbReference>